<dbReference type="SUPFAM" id="SSF49879">
    <property type="entry name" value="SMAD/FHA domain"/>
    <property type="match status" value="1"/>
</dbReference>
<dbReference type="Proteomes" id="UP001168146">
    <property type="component" value="Unassembled WGS sequence"/>
</dbReference>
<reference evidence="3" key="1">
    <citation type="submission" date="2021-12" db="EMBL/GenBank/DDBJ databases">
        <title>Black yeast isolated from Biological Soil Crust.</title>
        <authorList>
            <person name="Kurbessoian T."/>
        </authorList>
    </citation>
    <scope>NUCLEOTIDE SEQUENCE</scope>
    <source>
        <strain evidence="3">CCFEE 5208</strain>
    </source>
</reference>
<dbReference type="Proteomes" id="UP001175353">
    <property type="component" value="Unassembled WGS sequence"/>
</dbReference>
<feature type="compositionally biased region" description="Basic and acidic residues" evidence="1">
    <location>
        <begin position="77"/>
        <end position="92"/>
    </location>
</feature>
<proteinExistence type="predicted"/>
<feature type="compositionally biased region" description="Basic and acidic residues" evidence="1">
    <location>
        <begin position="1"/>
        <end position="67"/>
    </location>
</feature>
<evidence type="ECO:0000313" key="3">
    <source>
        <dbReference type="EMBL" id="KAK0319292.1"/>
    </source>
</evidence>
<feature type="region of interest" description="Disordered" evidence="1">
    <location>
        <begin position="1"/>
        <end position="169"/>
    </location>
</feature>
<protein>
    <recommendedName>
        <fullName evidence="2">FHA domain-containing protein</fullName>
    </recommendedName>
</protein>
<feature type="compositionally biased region" description="Polar residues" evidence="1">
    <location>
        <begin position="139"/>
        <end position="148"/>
    </location>
</feature>
<keyword evidence="5" id="KW-1185">Reference proteome</keyword>
<dbReference type="AlphaFoldDB" id="A0AAN6KTI7"/>
<evidence type="ECO:0000259" key="2">
    <source>
        <dbReference type="PROSITE" id="PS50006"/>
    </source>
</evidence>
<dbReference type="InterPro" id="IPR000253">
    <property type="entry name" value="FHA_dom"/>
</dbReference>
<reference evidence="4" key="2">
    <citation type="submission" date="2023-06" db="EMBL/GenBank/DDBJ databases">
        <title>Black Yeasts Isolated from many extreme environments.</title>
        <authorList>
            <person name="Coleine C."/>
            <person name="Stajich J.E."/>
            <person name="Selbmann L."/>
        </authorList>
    </citation>
    <scope>NUCLEOTIDE SEQUENCE</scope>
    <source>
        <strain evidence="4">CCFEE 5200</strain>
    </source>
</reference>
<accession>A0AAN6KTI7</accession>
<comment type="caution">
    <text evidence="4">The sequence shown here is derived from an EMBL/GenBank/DDBJ whole genome shotgun (WGS) entry which is preliminary data.</text>
</comment>
<name>A0AAN6KTI7_9PEZI</name>
<dbReference type="EMBL" id="JASUXU010000031">
    <property type="protein sequence ID" value="KAK0319292.1"/>
    <property type="molecule type" value="Genomic_DNA"/>
</dbReference>
<dbReference type="Gene3D" id="2.60.200.20">
    <property type="match status" value="1"/>
</dbReference>
<dbReference type="InterPro" id="IPR008984">
    <property type="entry name" value="SMAD_FHA_dom_sf"/>
</dbReference>
<dbReference type="PROSITE" id="PS50006">
    <property type="entry name" value="FHA_DOMAIN"/>
    <property type="match status" value="1"/>
</dbReference>
<evidence type="ECO:0000256" key="1">
    <source>
        <dbReference type="SAM" id="MobiDB-lite"/>
    </source>
</evidence>
<organism evidence="4 5">
    <name type="scientific">Friedmanniomyces endolithicus</name>
    <dbReference type="NCBI Taxonomy" id="329885"/>
    <lineage>
        <taxon>Eukaryota</taxon>
        <taxon>Fungi</taxon>
        <taxon>Dikarya</taxon>
        <taxon>Ascomycota</taxon>
        <taxon>Pezizomycotina</taxon>
        <taxon>Dothideomycetes</taxon>
        <taxon>Dothideomycetidae</taxon>
        <taxon>Mycosphaerellales</taxon>
        <taxon>Teratosphaeriaceae</taxon>
        <taxon>Friedmanniomyces</taxon>
    </lineage>
</organism>
<evidence type="ECO:0000313" key="4">
    <source>
        <dbReference type="EMBL" id="KAK0998249.1"/>
    </source>
</evidence>
<dbReference type="PANTHER" id="PTHR23308">
    <property type="entry name" value="NUCLEAR INHIBITOR OF PROTEIN PHOSPHATASE-1"/>
    <property type="match status" value="1"/>
</dbReference>
<evidence type="ECO:0000313" key="5">
    <source>
        <dbReference type="Proteomes" id="UP001175353"/>
    </source>
</evidence>
<sequence length="325" mass="37043">MSGRDWRRENSMSRDEPNKSRRRESSTRDRPDEAQVDRRQSRVSEGEEKTARQQDRRQDFTDPDGGRALRPHRHRSERSGDASHRPRSEEYSSKGGGRTIRSRSPDSSRHRDPSCSPPAKKRRRSEIVPKSPPRKSRTALPSQNQSFRGETGIEGAAAPPEKQKPNFKPTGLLAKEANTVAGTTTVLKYHEPPEARKPSSREQWRMYVFKQKDLLETIYLHERSVWLYGRDKKVTDLFLEHPSTSKQHAVIQFRYITSTNEFGDKSSKVKPYLIDLDSANGTKLNGKKVDGSKFVELLDGDVVAFGDSERDMKDVLEVSNSGNHS</sequence>
<feature type="domain" description="FHA" evidence="2">
    <location>
        <begin position="226"/>
        <end position="289"/>
    </location>
</feature>
<gene>
    <name evidence="3" type="ORF">LTR82_009709</name>
    <name evidence="4" type="ORF">LTR91_006389</name>
</gene>
<dbReference type="Pfam" id="PF00498">
    <property type="entry name" value="FHA"/>
    <property type="match status" value="1"/>
</dbReference>
<dbReference type="EMBL" id="JAUJLE010000043">
    <property type="protein sequence ID" value="KAK0998249.1"/>
    <property type="molecule type" value="Genomic_DNA"/>
</dbReference>
<dbReference type="InterPro" id="IPR050923">
    <property type="entry name" value="Cell_Proc_Reg/RNA_Proc"/>
</dbReference>
<dbReference type="SMART" id="SM00240">
    <property type="entry name" value="FHA"/>
    <property type="match status" value="1"/>
</dbReference>
<feature type="compositionally biased region" description="Basic and acidic residues" evidence="1">
    <location>
        <begin position="103"/>
        <end position="113"/>
    </location>
</feature>